<dbReference type="AlphaFoldDB" id="A0A286TXA2"/>
<evidence type="ECO:0000259" key="3">
    <source>
        <dbReference type="Pfam" id="PF02591"/>
    </source>
</evidence>
<dbReference type="InterPro" id="IPR003743">
    <property type="entry name" value="Zf-RING_7"/>
</dbReference>
<dbReference type="InterPro" id="IPR052376">
    <property type="entry name" value="Oxidative_Scav/Glycosyltrans"/>
</dbReference>
<dbReference type="Pfam" id="PF02591">
    <property type="entry name" value="Zn_ribbon_9"/>
    <property type="match status" value="1"/>
</dbReference>
<organism evidence="5 6">
    <name type="scientific">Candidatus Scalindua japonica</name>
    <dbReference type="NCBI Taxonomy" id="1284222"/>
    <lineage>
        <taxon>Bacteria</taxon>
        <taxon>Pseudomonadati</taxon>
        <taxon>Planctomycetota</taxon>
        <taxon>Candidatus Brocadiia</taxon>
        <taxon>Candidatus Brocadiales</taxon>
        <taxon>Candidatus Scalinduaceae</taxon>
        <taxon>Candidatus Scalindua</taxon>
    </lineage>
</organism>
<evidence type="ECO:0000256" key="1">
    <source>
        <dbReference type="SAM" id="Coils"/>
    </source>
</evidence>
<dbReference type="InterPro" id="IPR056003">
    <property type="entry name" value="CT398_CC_hairpin"/>
</dbReference>
<dbReference type="RefSeq" id="WP_096893906.1">
    <property type="nucleotide sequence ID" value="NZ_BAOS01000013.1"/>
</dbReference>
<protein>
    <submittedName>
        <fullName evidence="5">Zn-ribbon protein</fullName>
    </submittedName>
</protein>
<sequence length="237" mass="27415">MIEKFEVLKRLQSLKNKINELEASQERMKQDVQKKKDQIENEKAVAEKKHEEKKSVQKEIDRKELDLKTNEGELTKYNVQLNSIKTNKEYSALVSEIGSKKADMSILEDEILNTMSRLETTNQEYEKATEHLRNEEESLKNLIKSVDAEIKEADEEIEKVKKEQEKYIDLLDEHSLKHYNRLSSIKGGKAIVPVIGNVCGGCFMNIRTQTLNALMSSKDLVFCQSCSRILYLDENND</sequence>
<gene>
    <name evidence="5" type="ORF">SCALIN_C13_0017</name>
</gene>
<dbReference type="PANTHER" id="PTHR39082">
    <property type="entry name" value="PHOSPHOLIPASE C-BETA-2-RELATED"/>
    <property type="match status" value="1"/>
</dbReference>
<dbReference type="PANTHER" id="PTHR39082:SF1">
    <property type="entry name" value="SCAVENGER RECEPTOR CLASS A MEMBER 3"/>
    <property type="match status" value="1"/>
</dbReference>
<dbReference type="Pfam" id="PF24481">
    <property type="entry name" value="CT398_CC"/>
    <property type="match status" value="1"/>
</dbReference>
<comment type="caution">
    <text evidence="5">The sequence shown here is derived from an EMBL/GenBank/DDBJ whole genome shotgun (WGS) entry which is preliminary data.</text>
</comment>
<feature type="region of interest" description="Disordered" evidence="2">
    <location>
        <begin position="23"/>
        <end position="59"/>
    </location>
</feature>
<dbReference type="Proteomes" id="UP000218542">
    <property type="component" value="Unassembled WGS sequence"/>
</dbReference>
<feature type="coiled-coil region" evidence="1">
    <location>
        <begin position="104"/>
        <end position="173"/>
    </location>
</feature>
<proteinExistence type="predicted"/>
<feature type="domain" description="CT398-like coiled coil hairpin" evidence="4">
    <location>
        <begin position="11"/>
        <end position="184"/>
    </location>
</feature>
<accession>A0A286TXA2</accession>
<evidence type="ECO:0000313" key="5">
    <source>
        <dbReference type="EMBL" id="GAX60506.1"/>
    </source>
</evidence>
<evidence type="ECO:0000313" key="6">
    <source>
        <dbReference type="Proteomes" id="UP000218542"/>
    </source>
</evidence>
<dbReference type="EMBL" id="BAOS01000013">
    <property type="protein sequence ID" value="GAX60506.1"/>
    <property type="molecule type" value="Genomic_DNA"/>
</dbReference>
<keyword evidence="6" id="KW-1185">Reference proteome</keyword>
<evidence type="ECO:0000256" key="2">
    <source>
        <dbReference type="SAM" id="MobiDB-lite"/>
    </source>
</evidence>
<feature type="domain" description="C4-type zinc ribbon" evidence="3">
    <location>
        <begin position="198"/>
        <end position="230"/>
    </location>
</feature>
<dbReference type="OrthoDB" id="260976at2"/>
<dbReference type="Gene3D" id="1.10.287.1490">
    <property type="match status" value="1"/>
</dbReference>
<keyword evidence="1" id="KW-0175">Coiled coil</keyword>
<evidence type="ECO:0000259" key="4">
    <source>
        <dbReference type="Pfam" id="PF24481"/>
    </source>
</evidence>
<reference evidence="6" key="1">
    <citation type="journal article" date="2017" name="Environ. Microbiol. Rep.">
        <title>Genetic Diversity of Marine Anaerobic Ammonium-Oxidizing Bacteria as Revealed by Genomic and Proteomic Analyses of 'Candidatus Scalindua japonica'.</title>
        <authorList>
            <person name="Oshiki M."/>
            <person name="Mizuto K."/>
            <person name="Kimura Z."/>
            <person name="Kindaichi T."/>
            <person name="Satoh H."/>
            <person name="Okabe S."/>
        </authorList>
    </citation>
    <scope>NUCLEOTIDE SEQUENCE [LARGE SCALE GENOMIC DNA]</scope>
    <source>
        <strain evidence="6">husup-a2</strain>
    </source>
</reference>
<name>A0A286TXA2_9BACT</name>